<feature type="region of interest" description="Disordered" evidence="1">
    <location>
        <begin position="1"/>
        <end position="33"/>
    </location>
</feature>
<feature type="compositionally biased region" description="Polar residues" evidence="1">
    <location>
        <begin position="1"/>
        <end position="14"/>
    </location>
</feature>
<name>A0A9Q0M449_BLOTA</name>
<reference evidence="2" key="1">
    <citation type="submission" date="2022-12" db="EMBL/GenBank/DDBJ databases">
        <title>Genome assemblies of Blomia tropicalis.</title>
        <authorList>
            <person name="Cui Y."/>
        </authorList>
    </citation>
    <scope>NUCLEOTIDE SEQUENCE</scope>
    <source>
        <tissue evidence="2">Adult mites</tissue>
    </source>
</reference>
<proteinExistence type="predicted"/>
<gene>
    <name evidence="2" type="ORF">RDWZM_009759</name>
</gene>
<evidence type="ECO:0000256" key="1">
    <source>
        <dbReference type="SAM" id="MobiDB-lite"/>
    </source>
</evidence>
<sequence>MNIPTSLMQPSTSGFRRPIEREPTPDSTDDDSDCVIIEPKVSKTIEPSKKLSSNINDFVYHPLKTLFRNEIVKQQSICKFNVYGIIQSFDNETNQLELFDETFSFFKILLKFWRTAPCNENVLMGFNFSNPFSRLSIRIGDIICIKQALFKFDEIPMCINAEDVMTFSSFSSKVFKNLNTNLKYDIKDRQRVESLIKWNYKILNTSKPKISKYKLDVKTLNGVFQVLAVDNRGDETIIVAWNGSSVISEEYPCYPKLTCDDLLQEFQSNDSVYTPSRITLLWEKNELIYITVKYPFLKQASSFKQLSMIVVYDILIIKDHFNYGYYLYSMDDKFERYSRSIGTIHLESIPDFCYRFVKTEKYKYMTINEIYNLYPVKSPKTVFMYGIIVAFNHHNCELLLKDETYYRFSLCFNPTYTSPILKEIGKFFEKSLTFFVGDIIRIHRLILYNELQRKCDNVKNAVVFDSFNEQFFIPKYLSKNPTFSRFDYSRVKHLIQWNSDQLLTPLVVENYNRKIWNLTGAFQVISSFLYHNRIVVALWNGNQDPSEAYPSRKMLTLDYINAQLSSINLDGIYSSRYITFLYSNEKITFVTLFGDVNIILANFVQPLNYIVLYGVNIKPYDSNDKFCYTINVEQGYNRNVRKVHSNSYLGIRLREKINAFSTISNELFSKTIHVKRSLKMDDKNKMIKLMNVSHFNENLYDEIEDIELDQVQICNFTCNHLQLDSYQKDIIFKYLFAKLNNPYSNNVQIQSVYSLSDLRAPGSSNLVTFKLYGQFVKCININEDGFSSDCIWIQCSMCTFASRLVSYNLLRGSNITNDFVNNLRTKFKETNIHCSDCDMDSYILTFKPLFVIRDCEQRMIIAQVNVQNENLMTVNHKENISDSLTTISNRFHTIISYLHHISNEMTECNSSIVWTLIRKVTYKNENGMINNYSYEIIDWSLPPSVTMGVNIINSSNDLIWYDSANPPENEENEIFMPIAEISNIYRNKEISFSNDKDYVYKNIEEIFISFPTRHGEKRLVNMYGVVLQMDTGKNILKLIDETEKVLSVDFSYHFDPRDFSAFARVIPERLGQNSIPFLTGDIIRIHRLLITSDLKSRCISAKFIVVFQPFNKETFSPIYIAKEPTFTQYDRNRVEQLVKWQSECLNGPSVIVGRLNLKFESYFLTDNVYQVLFIKPTEKYTILVAWNGDCKNQYPIKYMHIHPKRVVESLEDIYIYNRNFLKYLFHSKCIIYLYVYGFHSEVCKQLRPMDVVVIYNVLLKKDKLFTNHYMQYVSEGFLYDRAIRLVEKDSILDQEFKQKLEKIFIAYQNNLPIEVDDQEKKFCRYKHLL</sequence>
<protein>
    <recommendedName>
        <fullName evidence="4">CST complex subunit CTC1</fullName>
    </recommendedName>
</protein>
<dbReference type="SUPFAM" id="SSF50249">
    <property type="entry name" value="Nucleic acid-binding proteins"/>
    <property type="match status" value="1"/>
</dbReference>
<accession>A0A9Q0M449</accession>
<keyword evidence="3" id="KW-1185">Reference proteome</keyword>
<dbReference type="Gene3D" id="2.40.50.140">
    <property type="entry name" value="Nucleic acid-binding proteins"/>
    <property type="match status" value="2"/>
</dbReference>
<dbReference type="InterPro" id="IPR012340">
    <property type="entry name" value="NA-bd_OB-fold"/>
</dbReference>
<comment type="caution">
    <text evidence="2">The sequence shown here is derived from an EMBL/GenBank/DDBJ whole genome shotgun (WGS) entry which is preliminary data.</text>
</comment>
<evidence type="ECO:0000313" key="2">
    <source>
        <dbReference type="EMBL" id="KAJ6218602.1"/>
    </source>
</evidence>
<dbReference type="Proteomes" id="UP001142055">
    <property type="component" value="Chromosome 3"/>
</dbReference>
<organism evidence="2 3">
    <name type="scientific">Blomia tropicalis</name>
    <name type="common">Mite</name>
    <dbReference type="NCBI Taxonomy" id="40697"/>
    <lineage>
        <taxon>Eukaryota</taxon>
        <taxon>Metazoa</taxon>
        <taxon>Ecdysozoa</taxon>
        <taxon>Arthropoda</taxon>
        <taxon>Chelicerata</taxon>
        <taxon>Arachnida</taxon>
        <taxon>Acari</taxon>
        <taxon>Acariformes</taxon>
        <taxon>Sarcoptiformes</taxon>
        <taxon>Astigmata</taxon>
        <taxon>Glycyphagoidea</taxon>
        <taxon>Echimyopodidae</taxon>
        <taxon>Blomia</taxon>
    </lineage>
</organism>
<evidence type="ECO:0008006" key="4">
    <source>
        <dbReference type="Google" id="ProtNLM"/>
    </source>
</evidence>
<evidence type="ECO:0000313" key="3">
    <source>
        <dbReference type="Proteomes" id="UP001142055"/>
    </source>
</evidence>
<dbReference type="EMBL" id="JAPWDV010000003">
    <property type="protein sequence ID" value="KAJ6218602.1"/>
    <property type="molecule type" value="Genomic_DNA"/>
</dbReference>